<dbReference type="Pfam" id="PF01266">
    <property type="entry name" value="DAO"/>
    <property type="match status" value="1"/>
</dbReference>
<dbReference type="PANTHER" id="PTHR13847">
    <property type="entry name" value="SARCOSINE DEHYDROGENASE-RELATED"/>
    <property type="match status" value="1"/>
</dbReference>
<dbReference type="EMBL" id="MRBO01000310">
    <property type="protein sequence ID" value="KAB2585555.1"/>
    <property type="molecule type" value="Genomic_DNA"/>
</dbReference>
<dbReference type="InterPro" id="IPR036188">
    <property type="entry name" value="FAD/NAD-bd_sf"/>
</dbReference>
<comment type="caution">
    <text evidence="4">The sequence shown here is derived from an EMBL/GenBank/DDBJ whole genome shotgun (WGS) entry which is preliminary data.</text>
</comment>
<dbReference type="Proteomes" id="UP000325576">
    <property type="component" value="Unassembled WGS sequence"/>
</dbReference>
<keyword evidence="2" id="KW-0732">Signal</keyword>
<dbReference type="InterPro" id="IPR006076">
    <property type="entry name" value="FAD-dep_OxRdtase"/>
</dbReference>
<evidence type="ECO:0000313" key="5">
    <source>
        <dbReference type="Proteomes" id="UP000325576"/>
    </source>
</evidence>
<dbReference type="SUPFAM" id="SSF54373">
    <property type="entry name" value="FAD-linked reductases, C-terminal domain"/>
    <property type="match status" value="1"/>
</dbReference>
<dbReference type="GO" id="GO:0016491">
    <property type="term" value="F:oxidoreductase activity"/>
    <property type="evidence" value="ECO:0007669"/>
    <property type="project" value="UniProtKB-KW"/>
</dbReference>
<dbReference type="Gene3D" id="3.30.9.10">
    <property type="entry name" value="D-Amino Acid Oxidase, subunit A, domain 2"/>
    <property type="match status" value="1"/>
</dbReference>
<dbReference type="RefSeq" id="WP_031332936.1">
    <property type="nucleotide sequence ID" value="NZ_JBHTSI010000001.1"/>
</dbReference>
<proteinExistence type="predicted"/>
<organism evidence="4 5">
    <name type="scientific">Rhodococcus erythropolis</name>
    <name type="common">Arthrobacter picolinophilus</name>
    <dbReference type="NCBI Taxonomy" id="1833"/>
    <lineage>
        <taxon>Bacteria</taxon>
        <taxon>Bacillati</taxon>
        <taxon>Actinomycetota</taxon>
        <taxon>Actinomycetes</taxon>
        <taxon>Mycobacteriales</taxon>
        <taxon>Nocardiaceae</taxon>
        <taxon>Rhodococcus</taxon>
        <taxon>Rhodococcus erythropolis group</taxon>
    </lineage>
</organism>
<keyword evidence="1" id="KW-0560">Oxidoreductase</keyword>
<evidence type="ECO:0000313" key="4">
    <source>
        <dbReference type="EMBL" id="KAB2585555.1"/>
    </source>
</evidence>
<gene>
    <name evidence="4" type="ORF">BS297_09750</name>
</gene>
<dbReference type="GO" id="GO:0005737">
    <property type="term" value="C:cytoplasm"/>
    <property type="evidence" value="ECO:0007669"/>
    <property type="project" value="TreeGrafter"/>
</dbReference>
<feature type="domain" description="FAD dependent oxidoreductase" evidence="3">
    <location>
        <begin position="2"/>
        <end position="391"/>
    </location>
</feature>
<evidence type="ECO:0000256" key="1">
    <source>
        <dbReference type="ARBA" id="ARBA00023002"/>
    </source>
</evidence>
<dbReference type="Gene3D" id="3.50.50.60">
    <property type="entry name" value="FAD/NAD(P)-binding domain"/>
    <property type="match status" value="2"/>
</dbReference>
<feature type="signal peptide" evidence="2">
    <location>
        <begin position="1"/>
        <end position="20"/>
    </location>
</feature>
<sequence>MRVTVIGAGSIGLCSALALAAEGADVCVVDARAAGTGASSHNAGWVVPSMSAPVPAPGVLTQSLKWMLRPDSPLYISPSRDPRFASFLIAMLRNCTTTRFESGLRNLMALNHRTFELFDELERTGLQFENHRSGLVQLFRTQKSLDSHSEEMTLVRALGGDEFDVLTSARTAQLMPGLSSSVVGGIVCPHERFLDPAAFVESLITQCESLGVEIVEGTELTLSEDSIGNVTASGAERPMTSDHFVVAAGAWSADVVRGLGYTLPVQSGKGYGFDVPPIFPVGTRASYLSEAKVAVTPLSGATRMAGTMGFGGRSEHIDKRRAEGILTSAADYFDTWEPPQNAVPWTGLRPMTPDGMPIIGRLPHHPNVTVATGHAMLGITLGPVTGELVARSVFGRSLPAYAGVFGPDRFSRTFRSVRPTTR</sequence>
<dbReference type="PANTHER" id="PTHR13847:SF289">
    <property type="entry name" value="GLYCINE OXIDASE"/>
    <property type="match status" value="1"/>
</dbReference>
<dbReference type="AlphaFoldDB" id="A0A5N5E5E6"/>
<evidence type="ECO:0000259" key="3">
    <source>
        <dbReference type="Pfam" id="PF01266"/>
    </source>
</evidence>
<dbReference type="SUPFAM" id="SSF51905">
    <property type="entry name" value="FAD/NAD(P)-binding domain"/>
    <property type="match status" value="1"/>
</dbReference>
<protein>
    <recommendedName>
        <fullName evidence="3">FAD dependent oxidoreductase domain-containing protein</fullName>
    </recommendedName>
</protein>
<name>A0A5N5E5E6_RHOER</name>
<evidence type="ECO:0000256" key="2">
    <source>
        <dbReference type="SAM" id="SignalP"/>
    </source>
</evidence>
<accession>A0A5N5E5E6</accession>
<feature type="chain" id="PRO_5024820408" description="FAD dependent oxidoreductase domain-containing protein" evidence="2">
    <location>
        <begin position="21"/>
        <end position="422"/>
    </location>
</feature>
<reference evidence="4 5" key="1">
    <citation type="journal article" date="2017" name="Poromechanics V (2013)">
        <title>Genomic Characterization of the Arsenic-Tolerant Actinobacterium, &lt;i&gt;Rhodococcus erythropolis&lt;/i&gt; S43.</title>
        <authorList>
            <person name="Retamal-Morales G."/>
            <person name="Mehnert M."/>
            <person name="Schwabe R."/>
            <person name="Tischler D."/>
            <person name="Schloemann M."/>
            <person name="Levican G.J."/>
        </authorList>
    </citation>
    <scope>NUCLEOTIDE SEQUENCE [LARGE SCALE GENOMIC DNA]</scope>
    <source>
        <strain evidence="4 5">S43</strain>
    </source>
</reference>